<proteinExistence type="predicted"/>
<dbReference type="AlphaFoldDB" id="A0AB74QIU8"/>
<dbReference type="Pfam" id="PF06152">
    <property type="entry name" value="Phage_min_cap2"/>
    <property type="match status" value="1"/>
</dbReference>
<accession>A0AB74QIU8</accession>
<dbReference type="EMBL" id="CAADAN010000022">
    <property type="protein sequence ID" value="VFD36258.1"/>
    <property type="molecule type" value="Genomic_DNA"/>
</dbReference>
<organism evidence="1 2">
    <name type="scientific">Clostridioides difficile</name>
    <name type="common">Peptoclostridium difficile</name>
    <dbReference type="NCBI Taxonomy" id="1496"/>
    <lineage>
        <taxon>Bacteria</taxon>
        <taxon>Bacillati</taxon>
        <taxon>Bacillota</taxon>
        <taxon>Clostridia</taxon>
        <taxon>Peptostreptococcales</taxon>
        <taxon>Peptostreptococcaceae</taxon>
        <taxon>Clostridioides</taxon>
    </lineage>
</organism>
<dbReference type="RefSeq" id="WP_077700936.1">
    <property type="nucleotide sequence ID" value="NZ_CAACZV010000021.1"/>
</dbReference>
<gene>
    <name evidence="1" type="ORF">SAMEA1402399_03915</name>
</gene>
<sequence>MLKSERLQELSNYFISLYEQLEDFIIGDFSRRVSKAGTVTDMAEWQIIRAELFGMSEKALKKKISSVLNITLKEVDKLFEEIALESISADSALYEYAKLTPLHLSQSEELRDYINAVKEQTKSEFKNITGSLGFCTTINGIRRNKKLTDAYMQALDLAQLQISSGAVDYKTAIKIAIKTISKEGVKVVKYDTDWVNRLDVAVRRATLTGVSQVSQKINNKVIDDLGTDIVEVTAHAGARSVGTGIKNHKAWQGKWYSLSGKSKEYPSLKRVTGLGHGDGLGGWNCTHQYFAVIPGASTPTYTREQLENIDPPSFGYKGRTYTHYQALQQQRKIETAIRQTKREIIAYKNAGLEEDFTSASIKLNRQKQEYKNFSRVAGLLKRNERHQVQDFDKSISQKSVWSNKKNK</sequence>
<name>A0AB74QIU8_CLODI</name>
<reference evidence="1 2" key="1">
    <citation type="submission" date="2019-02" db="EMBL/GenBank/DDBJ databases">
        <authorList>
            <consortium name="Pathogen Informatics"/>
        </authorList>
    </citation>
    <scope>NUCLEOTIDE SEQUENCE [LARGE SCALE GENOMIC DNA]</scope>
    <source>
        <strain evidence="2">clo34</strain>
    </source>
</reference>
<protein>
    <submittedName>
        <fullName evidence="1">Minor capsid 2 protein</fullName>
    </submittedName>
</protein>
<comment type="caution">
    <text evidence="1">The sequence shown here is derived from an EMBL/GenBank/DDBJ whole genome shotgun (WGS) entry which is preliminary data.</text>
</comment>
<evidence type="ECO:0000313" key="1">
    <source>
        <dbReference type="EMBL" id="VFD36258.1"/>
    </source>
</evidence>
<dbReference type="InterPro" id="IPR009319">
    <property type="entry name" value="Phage_A118_VSP1"/>
</dbReference>
<evidence type="ECO:0000313" key="2">
    <source>
        <dbReference type="Proteomes" id="UP000411588"/>
    </source>
</evidence>
<dbReference type="Proteomes" id="UP000411588">
    <property type="component" value="Unassembled WGS sequence"/>
</dbReference>
<dbReference type="GO" id="GO:0005198">
    <property type="term" value="F:structural molecule activity"/>
    <property type="evidence" value="ECO:0007669"/>
    <property type="project" value="InterPro"/>
</dbReference>